<organism evidence="2 3">
    <name type="scientific">Coprobacillus cateniformis</name>
    <dbReference type="NCBI Taxonomy" id="100884"/>
    <lineage>
        <taxon>Bacteria</taxon>
        <taxon>Bacillati</taxon>
        <taxon>Bacillota</taxon>
        <taxon>Erysipelotrichia</taxon>
        <taxon>Erysipelotrichales</taxon>
        <taxon>Coprobacillaceae</taxon>
        <taxon>Coprobacillus</taxon>
    </lineage>
</organism>
<dbReference type="HOGENOM" id="CLU_013985_3_6_9"/>
<dbReference type="AlphaFoldDB" id="E7G663"/>
<gene>
    <name evidence="2" type="ORF">HMPREF9488_00251</name>
</gene>
<dbReference type="EMBL" id="ADKX01000001">
    <property type="protein sequence ID" value="EFW06714.1"/>
    <property type="molecule type" value="Genomic_DNA"/>
</dbReference>
<dbReference type="GO" id="GO:0008999">
    <property type="term" value="F:protein-N-terminal-alanine acetyltransferase activity"/>
    <property type="evidence" value="ECO:0007669"/>
    <property type="project" value="TreeGrafter"/>
</dbReference>
<comment type="caution">
    <text evidence="2">The sequence shown here is derived from an EMBL/GenBank/DDBJ whole genome shotgun (WGS) entry which is preliminary data.</text>
</comment>
<accession>E7G663</accession>
<feature type="domain" description="N-acetyltransferase" evidence="1">
    <location>
        <begin position="10"/>
        <end position="180"/>
    </location>
</feature>
<dbReference type="OrthoDB" id="9785602at2"/>
<dbReference type="PANTHER" id="PTHR43792:SF9">
    <property type="entry name" value="RIBOSOMAL-PROTEIN-ALANINE ACETYLTRANSFERASE"/>
    <property type="match status" value="1"/>
</dbReference>
<proteinExistence type="predicted"/>
<sequence>MKAVLETKRLVLRNFRLSDAESMFESYCHNENITRYLTWYPHVDVQATRDFITQFQLPGIEKDNALDLAITLKGEDQVIGSIGTVNDFYQDGYGEIGYVIGEKYWNQGYMSEAFEAVIEFLFTQTPITKLRSIHHLENIASGRVMQKCGLKYTGEVIVKKKIDKDDLVKCACYVLEKEDWLKQNA</sequence>
<evidence type="ECO:0000313" key="2">
    <source>
        <dbReference type="EMBL" id="EFW06714.1"/>
    </source>
</evidence>
<protein>
    <recommendedName>
        <fullName evidence="1">N-acetyltransferase domain-containing protein</fullName>
    </recommendedName>
</protein>
<keyword evidence="3" id="KW-1185">Reference proteome</keyword>
<dbReference type="InterPro" id="IPR051531">
    <property type="entry name" value="N-acetyltransferase"/>
</dbReference>
<dbReference type="STRING" id="100884.GCA_000269565_01449"/>
<reference evidence="2 3" key="1">
    <citation type="submission" date="2010-12" db="EMBL/GenBank/DDBJ databases">
        <title>The Genome Sequence of Coprobacillus sp. strain 29_1.</title>
        <authorList>
            <consortium name="The Broad Institute Genome Sequencing Platform"/>
            <person name="Earl A."/>
            <person name="Ward D."/>
            <person name="Feldgarden M."/>
            <person name="Gevers D."/>
            <person name="Daigneault M."/>
            <person name="Sibley C.D."/>
            <person name="White A."/>
            <person name="Strauss J."/>
            <person name="Allen-Vercoe E."/>
            <person name="Young S.K."/>
            <person name="Zeng Q."/>
            <person name="Gargeya S."/>
            <person name="Fitzgerald M."/>
            <person name="Haas B."/>
            <person name="Abouelleil A."/>
            <person name="Alvarado L."/>
            <person name="Arachchi H.M."/>
            <person name="Berlin A."/>
            <person name="Brown A."/>
            <person name="Chapman S.B."/>
            <person name="Chen Z."/>
            <person name="Dunbar C."/>
            <person name="Freedman E."/>
            <person name="Gearin G."/>
            <person name="Gellesch M."/>
            <person name="Goldberg J."/>
            <person name="Griggs A."/>
            <person name="Gujja S."/>
            <person name="Heilman E."/>
            <person name="Heiman D."/>
            <person name="Howarth C."/>
            <person name="Larson L."/>
            <person name="Lui A."/>
            <person name="MacDonald P.J.P."/>
            <person name="Mehta T."/>
            <person name="Montmayeur A."/>
            <person name="Murphy C."/>
            <person name="Neiman D."/>
            <person name="Pearson M."/>
            <person name="Priest M."/>
            <person name="Roberts A."/>
            <person name="Saif S."/>
            <person name="Shea T."/>
            <person name="Shenoy N."/>
            <person name="Sisk P."/>
            <person name="Stolte C."/>
            <person name="Sykes S."/>
            <person name="White J."/>
            <person name="Yandava C."/>
            <person name="Nusbaum C."/>
            <person name="Birren B."/>
        </authorList>
    </citation>
    <scope>NUCLEOTIDE SEQUENCE [LARGE SCALE GENOMIC DNA]</scope>
    <source>
        <strain evidence="2 3">29_1</strain>
    </source>
</reference>
<dbReference type="GeneID" id="78229325"/>
<dbReference type="PANTHER" id="PTHR43792">
    <property type="entry name" value="GNAT FAMILY, PUTATIVE (AFU_ORTHOLOGUE AFUA_3G00765)-RELATED-RELATED"/>
    <property type="match status" value="1"/>
</dbReference>
<dbReference type="GO" id="GO:0005737">
    <property type="term" value="C:cytoplasm"/>
    <property type="evidence" value="ECO:0007669"/>
    <property type="project" value="TreeGrafter"/>
</dbReference>
<dbReference type="PROSITE" id="PS51186">
    <property type="entry name" value="GNAT"/>
    <property type="match status" value="1"/>
</dbReference>
<dbReference type="Gene3D" id="3.40.630.30">
    <property type="match status" value="1"/>
</dbReference>
<name>E7G663_9FIRM</name>
<dbReference type="InterPro" id="IPR000182">
    <property type="entry name" value="GNAT_dom"/>
</dbReference>
<evidence type="ECO:0000313" key="3">
    <source>
        <dbReference type="Proteomes" id="UP000003157"/>
    </source>
</evidence>
<dbReference type="SUPFAM" id="SSF55729">
    <property type="entry name" value="Acyl-CoA N-acyltransferases (Nat)"/>
    <property type="match status" value="1"/>
</dbReference>
<dbReference type="Pfam" id="PF13302">
    <property type="entry name" value="Acetyltransf_3"/>
    <property type="match status" value="1"/>
</dbReference>
<dbReference type="Proteomes" id="UP000003157">
    <property type="component" value="Unassembled WGS sequence"/>
</dbReference>
<dbReference type="eggNOG" id="COG1670">
    <property type="taxonomic scope" value="Bacteria"/>
</dbReference>
<evidence type="ECO:0000259" key="1">
    <source>
        <dbReference type="PROSITE" id="PS51186"/>
    </source>
</evidence>
<dbReference type="RefSeq" id="WP_008787379.1">
    <property type="nucleotide sequence ID" value="NZ_AKCB01000001.1"/>
</dbReference>
<dbReference type="InterPro" id="IPR016181">
    <property type="entry name" value="Acyl_CoA_acyltransferase"/>
</dbReference>